<keyword evidence="6" id="KW-0186">Copper</keyword>
<keyword evidence="4" id="KW-0963">Cytoplasm</keyword>
<keyword evidence="17" id="KW-1185">Reference proteome</keyword>
<dbReference type="EMBL" id="AFWI01000009">
    <property type="protein sequence ID" value="EGU58845.1"/>
    <property type="molecule type" value="Genomic_DNA"/>
</dbReference>
<sequence>MNIGVVSKLTGLSSKSIRLYEDKGLITAPQRSESGYREYSQQHVNQLNLISRAKNAGFSLVECKEFVHLASNPNRKSSEVKAKAKEKLKEVELKIRELKEIEKQLKSWVSACPGDSGSNCPIIEDLTKKSSL</sequence>
<evidence type="ECO:0000256" key="9">
    <source>
        <dbReference type="ARBA" id="ARBA00023159"/>
    </source>
</evidence>
<protein>
    <recommendedName>
        <fullName evidence="3">HTH-type transcriptional regulator CueR</fullName>
    </recommendedName>
    <alternativeName>
        <fullName evidence="12">Copper efflux regulator</fullName>
    </alternativeName>
    <alternativeName>
        <fullName evidence="11">Copper export regulator</fullName>
    </alternativeName>
</protein>
<dbReference type="EMBL" id="CP009355">
    <property type="protein sequence ID" value="AIW16466.1"/>
    <property type="molecule type" value="Genomic_DNA"/>
</dbReference>
<dbReference type="InterPro" id="IPR011789">
    <property type="entry name" value="CueR"/>
</dbReference>
<dbReference type="eggNOG" id="COG0789">
    <property type="taxonomic scope" value="Bacteria"/>
</dbReference>
<evidence type="ECO:0000313" key="18">
    <source>
        <dbReference type="Proteomes" id="UP000030071"/>
    </source>
</evidence>
<dbReference type="GO" id="GO:0005507">
    <property type="term" value="F:copper ion binding"/>
    <property type="evidence" value="ECO:0007669"/>
    <property type="project" value="InterPro"/>
</dbReference>
<dbReference type="InterPro" id="IPR000551">
    <property type="entry name" value="MerR-type_HTH_dom"/>
</dbReference>
<dbReference type="PATRIC" id="fig|1051646.9.peg.4023"/>
<dbReference type="GO" id="GO:0045893">
    <property type="term" value="P:positive regulation of DNA-templated transcription"/>
    <property type="evidence" value="ECO:0007669"/>
    <property type="project" value="InterPro"/>
</dbReference>
<dbReference type="SUPFAM" id="SSF46955">
    <property type="entry name" value="Putative DNA-binding domain"/>
    <property type="match status" value="1"/>
</dbReference>
<dbReference type="RefSeq" id="WP_004742848.1">
    <property type="nucleotide sequence ID" value="NZ_AFWI01000009.1"/>
</dbReference>
<accession>F9T0A3</accession>
<dbReference type="GO" id="GO:0005737">
    <property type="term" value="C:cytoplasm"/>
    <property type="evidence" value="ECO:0007669"/>
    <property type="project" value="UniProtKB-SubCell"/>
</dbReference>
<evidence type="ECO:0000313" key="15">
    <source>
        <dbReference type="EMBL" id="AIW16466.1"/>
    </source>
</evidence>
<dbReference type="STRING" id="1051646.IX91_20485"/>
<evidence type="ECO:0000313" key="16">
    <source>
        <dbReference type="EMBL" id="EGU58845.1"/>
    </source>
</evidence>
<dbReference type="PROSITE" id="PS50937">
    <property type="entry name" value="HTH_MERR_2"/>
    <property type="match status" value="1"/>
</dbReference>
<keyword evidence="13" id="KW-0175">Coiled coil</keyword>
<evidence type="ECO:0000256" key="1">
    <source>
        <dbReference type="ARBA" id="ARBA00004496"/>
    </source>
</evidence>
<dbReference type="GO" id="GO:0003700">
    <property type="term" value="F:DNA-binding transcription factor activity"/>
    <property type="evidence" value="ECO:0007669"/>
    <property type="project" value="InterPro"/>
</dbReference>
<keyword evidence="5" id="KW-0479">Metal-binding</keyword>
<name>F9T0A3_9VIBR</name>
<dbReference type="KEGG" id="vtu:IX91_20485"/>
<evidence type="ECO:0000256" key="8">
    <source>
        <dbReference type="ARBA" id="ARBA00023125"/>
    </source>
</evidence>
<keyword evidence="7" id="KW-0805">Transcription regulation</keyword>
<evidence type="ECO:0000256" key="5">
    <source>
        <dbReference type="ARBA" id="ARBA00022723"/>
    </source>
</evidence>
<dbReference type="AlphaFoldDB" id="F9T0A3"/>
<dbReference type="GO" id="GO:0003677">
    <property type="term" value="F:DNA binding"/>
    <property type="evidence" value="ECO:0007669"/>
    <property type="project" value="UniProtKB-KW"/>
</dbReference>
<dbReference type="InterPro" id="IPR009061">
    <property type="entry name" value="DNA-bd_dom_put_sf"/>
</dbReference>
<evidence type="ECO:0000256" key="7">
    <source>
        <dbReference type="ARBA" id="ARBA00023015"/>
    </source>
</evidence>
<comment type="subunit">
    <text evidence="2">Homodimer.</text>
</comment>
<dbReference type="PRINTS" id="PR00040">
    <property type="entry name" value="HTHMERR"/>
</dbReference>
<keyword evidence="10" id="KW-0804">Transcription</keyword>
<evidence type="ECO:0000256" key="6">
    <source>
        <dbReference type="ARBA" id="ARBA00023008"/>
    </source>
</evidence>
<evidence type="ECO:0000256" key="3">
    <source>
        <dbReference type="ARBA" id="ARBA00017250"/>
    </source>
</evidence>
<evidence type="ECO:0000313" key="17">
    <source>
        <dbReference type="Proteomes" id="UP000003836"/>
    </source>
</evidence>
<dbReference type="HOGENOM" id="CLU_060077_2_0_6"/>
<evidence type="ECO:0000256" key="13">
    <source>
        <dbReference type="SAM" id="Coils"/>
    </source>
</evidence>
<dbReference type="Proteomes" id="UP000030071">
    <property type="component" value="Chromosome 2"/>
</dbReference>
<dbReference type="PROSITE" id="PS00552">
    <property type="entry name" value="HTH_MERR_1"/>
    <property type="match status" value="1"/>
</dbReference>
<proteinExistence type="predicted"/>
<organism evidence="15 18">
    <name type="scientific">Vibrio tubiashii ATCC 19109</name>
    <dbReference type="NCBI Taxonomy" id="1051646"/>
    <lineage>
        <taxon>Bacteria</taxon>
        <taxon>Pseudomonadati</taxon>
        <taxon>Pseudomonadota</taxon>
        <taxon>Gammaproteobacteria</taxon>
        <taxon>Vibrionales</taxon>
        <taxon>Vibrionaceae</taxon>
        <taxon>Vibrio</taxon>
        <taxon>Vibrio oreintalis group</taxon>
    </lineage>
</organism>
<evidence type="ECO:0000259" key="14">
    <source>
        <dbReference type="PROSITE" id="PS50937"/>
    </source>
</evidence>
<gene>
    <name evidence="15" type="ORF">IX91_20485</name>
    <name evidence="16" type="ORF">VITU9109_00400</name>
</gene>
<dbReference type="Pfam" id="PF00376">
    <property type="entry name" value="MerR"/>
    <property type="match status" value="1"/>
</dbReference>
<feature type="coiled-coil region" evidence="13">
    <location>
        <begin position="74"/>
        <end position="104"/>
    </location>
</feature>
<dbReference type="Pfam" id="PF09278">
    <property type="entry name" value="MerR-DNA-bind"/>
    <property type="match status" value="1"/>
</dbReference>
<evidence type="ECO:0000256" key="10">
    <source>
        <dbReference type="ARBA" id="ARBA00023163"/>
    </source>
</evidence>
<dbReference type="PANTHER" id="PTHR30204">
    <property type="entry name" value="REDOX-CYCLING DRUG-SENSING TRANSCRIPTIONAL ACTIVATOR SOXR"/>
    <property type="match status" value="1"/>
</dbReference>
<dbReference type="NCBIfam" id="TIGR02044">
    <property type="entry name" value="CueR"/>
    <property type="match status" value="1"/>
</dbReference>
<dbReference type="InterPro" id="IPR047057">
    <property type="entry name" value="MerR_fam"/>
</dbReference>
<feature type="domain" description="HTH merR-type" evidence="14">
    <location>
        <begin position="1"/>
        <end position="69"/>
    </location>
</feature>
<dbReference type="InterPro" id="IPR015358">
    <property type="entry name" value="Tscrpt_reg_MerR_DNA-bd"/>
</dbReference>
<dbReference type="SMART" id="SM00422">
    <property type="entry name" value="HTH_MERR"/>
    <property type="match status" value="1"/>
</dbReference>
<keyword evidence="8" id="KW-0238">DNA-binding</keyword>
<dbReference type="Gene3D" id="1.10.1660.10">
    <property type="match status" value="1"/>
</dbReference>
<evidence type="ECO:0000256" key="11">
    <source>
        <dbReference type="ARBA" id="ARBA00031472"/>
    </source>
</evidence>
<dbReference type="PANTHER" id="PTHR30204:SF16">
    <property type="entry name" value="HTH-TYPE TRANSCRIPTIONAL REGULATOR CUER"/>
    <property type="match status" value="1"/>
</dbReference>
<reference evidence="15 18" key="3">
    <citation type="submission" date="2014-08" db="EMBL/GenBank/DDBJ databases">
        <title>First Complete Genome Sequence of the Shellfish Pathogen Vibrio tubiashii.</title>
        <authorList>
            <person name="Richards G.P."/>
            <person name="Needleman D.S."/>
            <person name="Watson M.A."/>
            <person name="Bono J.L."/>
        </authorList>
    </citation>
    <scope>NUCLEOTIDE SEQUENCE [LARGE SCALE GENOMIC DNA]</scope>
    <source>
        <strain evidence="15 18">ATCC 19109</strain>
    </source>
</reference>
<reference evidence="16" key="1">
    <citation type="submission" date="2011-08" db="EMBL/GenBank/DDBJ databases">
        <authorList>
            <person name="Hoffman M."/>
            <person name="Strain E.A."/>
            <person name="Brown E."/>
            <person name="Allard M.W."/>
        </authorList>
    </citation>
    <scope>NUCLEOTIDE SEQUENCE</scope>
    <source>
        <strain evidence="16">ATCC 19109</strain>
    </source>
</reference>
<evidence type="ECO:0000256" key="4">
    <source>
        <dbReference type="ARBA" id="ARBA00022490"/>
    </source>
</evidence>
<dbReference type="Proteomes" id="UP000003836">
    <property type="component" value="Unassembled WGS sequence"/>
</dbReference>
<keyword evidence="9" id="KW-0010">Activator</keyword>
<comment type="subcellular location">
    <subcellularLocation>
        <location evidence="1">Cytoplasm</location>
    </subcellularLocation>
</comment>
<evidence type="ECO:0000256" key="2">
    <source>
        <dbReference type="ARBA" id="ARBA00011738"/>
    </source>
</evidence>
<dbReference type="GeneID" id="23447101"/>
<reference evidence="16 17" key="2">
    <citation type="journal article" date="2012" name="Int. J. Syst. Evol. Microbiol.">
        <title>Vibrio caribbeanicus sp. nov., isolated from the marine sponge Scleritoderma cyanea.</title>
        <authorList>
            <person name="Hoffmann M."/>
            <person name="Monday S.R."/>
            <person name="Allard M.W."/>
            <person name="Strain E.A."/>
            <person name="Whittaker P."/>
            <person name="Naum M."/>
            <person name="McCarthy P.J."/>
            <person name="Lopez J.V."/>
            <person name="Fischer M."/>
            <person name="Brown E.W."/>
        </authorList>
    </citation>
    <scope>NUCLEOTIDE SEQUENCE [LARGE SCALE GENOMIC DNA]</scope>
    <source>
        <strain evidence="16 17">ATCC 19109</strain>
    </source>
</reference>
<evidence type="ECO:0000256" key="12">
    <source>
        <dbReference type="ARBA" id="ARBA00032335"/>
    </source>
</evidence>